<evidence type="ECO:0000256" key="3">
    <source>
        <dbReference type="ARBA" id="ARBA00022750"/>
    </source>
</evidence>
<keyword evidence="2" id="KW-0645">Protease</keyword>
<feature type="region of interest" description="Disordered" evidence="5">
    <location>
        <begin position="1"/>
        <end position="43"/>
    </location>
</feature>
<sequence>MSITPERTASGSRTAGGSTTKTVSSGDQPPCTATGGQQQQQPSPAIWLKNTFLQYADSEEVEALEKSRRVKTAPDEYILSTADRAIADLHINHYQVTPLDFPLVPPATTETDYDLTNGDSVGTAAAPPGLEAQATAPLSPLAHPVNEVSEAIATFGSSTELHETLPDLELLLAQLESDNSSGRGKVLNASAAEFVPMRSQTPRPPPDTFMQNLLLTSGSNFHQPPTPAAAGAPSLGPPITPGGVLLSQAIEAESCPWISRTPGGCTVGTLLDACGSPTGVMAAESCEEVLRSPLRIGDDRALVDLTFDDQVVRLVPDTGGFDTFVLYKKAFSETQCEHFAAGCYECPHDGCAPISKTNITVTFADNSSFVYFNFFADLTVKLGNGSEVTVENYDIGVVKDYFPKTMPPSPILGLHREAEFTRQKHSFIHQLVRNSEGAIGKLTFSITYPRTSDEVGHLTAGGNPDPAWYVPFNPLTQNDSSAWTLRIDQVGYRADDKSEPVTIKKGRVLFDSGATVIIGPNDEANKVLSLIAKFVEFKGSDVLKIIDCSDIPKLPEVWFDVQADDDAGTITRLFIQGRDYVLHSGGKCYISITGGDLSAVDLRWMIGAPLFKGYFVQFSYSTYDAAFIGFGKKK</sequence>
<dbReference type="InterPro" id="IPR021109">
    <property type="entry name" value="Peptidase_aspartic_dom_sf"/>
</dbReference>
<dbReference type="Proteomes" id="UP000541610">
    <property type="component" value="Unassembled WGS sequence"/>
</dbReference>
<dbReference type="SUPFAM" id="SSF50630">
    <property type="entry name" value="Acid proteases"/>
    <property type="match status" value="1"/>
</dbReference>
<feature type="compositionally biased region" description="Polar residues" evidence="5">
    <location>
        <begin position="34"/>
        <end position="43"/>
    </location>
</feature>
<dbReference type="OrthoDB" id="3089at2759"/>
<proteinExistence type="inferred from homology"/>
<dbReference type="InterPro" id="IPR001461">
    <property type="entry name" value="Aspartic_peptidase_A1"/>
</dbReference>
<dbReference type="PROSITE" id="PS51767">
    <property type="entry name" value="PEPTIDASE_A1"/>
    <property type="match status" value="1"/>
</dbReference>
<keyword evidence="3" id="KW-0064">Aspartyl protease</keyword>
<dbReference type="PANTHER" id="PTHR47966">
    <property type="entry name" value="BETA-SITE APP-CLEAVING ENZYME, ISOFORM A-RELATED"/>
    <property type="match status" value="1"/>
</dbReference>
<evidence type="ECO:0000256" key="5">
    <source>
        <dbReference type="SAM" id="MobiDB-lite"/>
    </source>
</evidence>
<dbReference type="InterPro" id="IPR001969">
    <property type="entry name" value="Aspartic_peptidase_AS"/>
</dbReference>
<name>A0A7J6PPK8_PEROL</name>
<dbReference type="AlphaFoldDB" id="A0A7J6PPK8"/>
<evidence type="ECO:0000259" key="6">
    <source>
        <dbReference type="PROSITE" id="PS51767"/>
    </source>
</evidence>
<dbReference type="Pfam" id="PF00026">
    <property type="entry name" value="Asp"/>
    <property type="match status" value="1"/>
</dbReference>
<dbReference type="GO" id="GO:0004190">
    <property type="term" value="F:aspartic-type endopeptidase activity"/>
    <property type="evidence" value="ECO:0007669"/>
    <property type="project" value="UniProtKB-KW"/>
</dbReference>
<comment type="caution">
    <text evidence="7">The sequence shown here is derived from an EMBL/GenBank/DDBJ whole genome shotgun (WGS) entry which is preliminary data.</text>
</comment>
<dbReference type="PANTHER" id="PTHR47966:SF51">
    <property type="entry name" value="BETA-SITE APP-CLEAVING ENZYME, ISOFORM A-RELATED"/>
    <property type="match status" value="1"/>
</dbReference>
<dbReference type="EMBL" id="JABANP010000002">
    <property type="protein sequence ID" value="KAF4697550.1"/>
    <property type="molecule type" value="Genomic_DNA"/>
</dbReference>
<evidence type="ECO:0000256" key="2">
    <source>
        <dbReference type="ARBA" id="ARBA00022670"/>
    </source>
</evidence>
<reference evidence="7 8" key="1">
    <citation type="submission" date="2020-04" db="EMBL/GenBank/DDBJ databases">
        <title>Perkinsus olseni comparative genomics.</title>
        <authorList>
            <person name="Bogema D.R."/>
        </authorList>
    </citation>
    <scope>NUCLEOTIDE SEQUENCE [LARGE SCALE GENOMIC DNA]</scope>
    <source>
        <strain evidence="7">00978-12</strain>
    </source>
</reference>
<evidence type="ECO:0000313" key="8">
    <source>
        <dbReference type="Proteomes" id="UP000541610"/>
    </source>
</evidence>
<keyword evidence="4" id="KW-0378">Hydrolase</keyword>
<comment type="similarity">
    <text evidence="1">Belongs to the peptidase A1 family.</text>
</comment>
<organism evidence="7 8">
    <name type="scientific">Perkinsus olseni</name>
    <name type="common">Perkinsus atlanticus</name>
    <dbReference type="NCBI Taxonomy" id="32597"/>
    <lineage>
        <taxon>Eukaryota</taxon>
        <taxon>Sar</taxon>
        <taxon>Alveolata</taxon>
        <taxon>Perkinsozoa</taxon>
        <taxon>Perkinsea</taxon>
        <taxon>Perkinsida</taxon>
        <taxon>Perkinsidae</taxon>
        <taxon>Perkinsus</taxon>
    </lineage>
</organism>
<dbReference type="InterPro" id="IPR033121">
    <property type="entry name" value="PEPTIDASE_A1"/>
</dbReference>
<protein>
    <recommendedName>
        <fullName evidence="6">Peptidase A1 domain-containing protein</fullName>
    </recommendedName>
</protein>
<dbReference type="CDD" id="cd05471">
    <property type="entry name" value="pepsin_like"/>
    <property type="match status" value="1"/>
</dbReference>
<evidence type="ECO:0000313" key="7">
    <source>
        <dbReference type="EMBL" id="KAF4697550.1"/>
    </source>
</evidence>
<evidence type="ECO:0000256" key="1">
    <source>
        <dbReference type="ARBA" id="ARBA00007447"/>
    </source>
</evidence>
<accession>A0A7J6PPK8</accession>
<dbReference type="GO" id="GO:0006508">
    <property type="term" value="P:proteolysis"/>
    <property type="evidence" value="ECO:0007669"/>
    <property type="project" value="UniProtKB-KW"/>
</dbReference>
<dbReference type="Gene3D" id="2.40.70.10">
    <property type="entry name" value="Acid Proteases"/>
    <property type="match status" value="2"/>
</dbReference>
<evidence type="ECO:0000256" key="4">
    <source>
        <dbReference type="ARBA" id="ARBA00022801"/>
    </source>
</evidence>
<feature type="compositionally biased region" description="Polar residues" evidence="5">
    <location>
        <begin position="1"/>
        <end position="27"/>
    </location>
</feature>
<dbReference type="InterPro" id="IPR034164">
    <property type="entry name" value="Pepsin-like_dom"/>
</dbReference>
<gene>
    <name evidence="7" type="ORF">FOZ60_004422</name>
</gene>
<dbReference type="PROSITE" id="PS00141">
    <property type="entry name" value="ASP_PROTEASE"/>
    <property type="match status" value="1"/>
</dbReference>
<feature type="domain" description="Peptidase A1" evidence="6">
    <location>
        <begin position="299"/>
        <end position="631"/>
    </location>
</feature>